<accession>A0A5B7IT17</accession>
<reference evidence="2 3" key="1">
    <citation type="submission" date="2019-05" db="EMBL/GenBank/DDBJ databases">
        <title>Another draft genome of Portunus trituberculatus and its Hox gene families provides insights of decapod evolution.</title>
        <authorList>
            <person name="Jeong J.-H."/>
            <person name="Song I."/>
            <person name="Kim S."/>
            <person name="Choi T."/>
            <person name="Kim D."/>
            <person name="Ryu S."/>
            <person name="Kim W."/>
        </authorList>
    </citation>
    <scope>NUCLEOTIDE SEQUENCE [LARGE SCALE GENOMIC DNA]</scope>
    <source>
        <tissue evidence="2">Muscle</tissue>
    </source>
</reference>
<feature type="region of interest" description="Disordered" evidence="1">
    <location>
        <begin position="1"/>
        <end position="39"/>
    </location>
</feature>
<name>A0A5B7IT17_PORTR</name>
<gene>
    <name evidence="2" type="ORF">E2C01_080068</name>
</gene>
<organism evidence="2 3">
    <name type="scientific">Portunus trituberculatus</name>
    <name type="common">Swimming crab</name>
    <name type="synonym">Neptunus trituberculatus</name>
    <dbReference type="NCBI Taxonomy" id="210409"/>
    <lineage>
        <taxon>Eukaryota</taxon>
        <taxon>Metazoa</taxon>
        <taxon>Ecdysozoa</taxon>
        <taxon>Arthropoda</taxon>
        <taxon>Crustacea</taxon>
        <taxon>Multicrustacea</taxon>
        <taxon>Malacostraca</taxon>
        <taxon>Eumalacostraca</taxon>
        <taxon>Eucarida</taxon>
        <taxon>Decapoda</taxon>
        <taxon>Pleocyemata</taxon>
        <taxon>Brachyura</taxon>
        <taxon>Eubrachyura</taxon>
        <taxon>Portunoidea</taxon>
        <taxon>Portunidae</taxon>
        <taxon>Portuninae</taxon>
        <taxon>Portunus</taxon>
    </lineage>
</organism>
<proteinExistence type="predicted"/>
<sequence>MSLDHQSKWHPYSGTRYTGHDLMTGNTQSGTRATPSLPSLEPGLNFTHFIYKETARRVAQVSGAAWTRKESNLPLPDTQNGSRPLHVINKGAKKAYYT</sequence>
<protein>
    <submittedName>
        <fullName evidence="2">Uncharacterized protein</fullName>
    </submittedName>
</protein>
<keyword evidence="3" id="KW-1185">Reference proteome</keyword>
<evidence type="ECO:0000313" key="3">
    <source>
        <dbReference type="Proteomes" id="UP000324222"/>
    </source>
</evidence>
<dbReference type="AlphaFoldDB" id="A0A5B7IT17"/>
<dbReference type="Proteomes" id="UP000324222">
    <property type="component" value="Unassembled WGS sequence"/>
</dbReference>
<evidence type="ECO:0000256" key="1">
    <source>
        <dbReference type="SAM" id="MobiDB-lite"/>
    </source>
</evidence>
<feature type="compositionally biased region" description="Polar residues" evidence="1">
    <location>
        <begin position="24"/>
        <end position="37"/>
    </location>
</feature>
<evidence type="ECO:0000313" key="2">
    <source>
        <dbReference type="EMBL" id="MPC85299.1"/>
    </source>
</evidence>
<dbReference type="EMBL" id="VSRR010067967">
    <property type="protein sequence ID" value="MPC85299.1"/>
    <property type="molecule type" value="Genomic_DNA"/>
</dbReference>
<comment type="caution">
    <text evidence="2">The sequence shown here is derived from an EMBL/GenBank/DDBJ whole genome shotgun (WGS) entry which is preliminary data.</text>
</comment>